<dbReference type="EMBL" id="JBHRSZ010000003">
    <property type="protein sequence ID" value="MFC3150883.1"/>
    <property type="molecule type" value="Genomic_DNA"/>
</dbReference>
<accession>A0ABV7HDY2</accession>
<evidence type="ECO:0000313" key="3">
    <source>
        <dbReference type="Proteomes" id="UP001595476"/>
    </source>
</evidence>
<protein>
    <recommendedName>
        <fullName evidence="4">Thrombospondin type 3 repeat-/CalX-beta domain-containing protein</fullName>
    </recommendedName>
</protein>
<organism evidence="2 3">
    <name type="scientific">Litoribrevibacter euphylliae</name>
    <dbReference type="NCBI Taxonomy" id="1834034"/>
    <lineage>
        <taxon>Bacteria</taxon>
        <taxon>Pseudomonadati</taxon>
        <taxon>Pseudomonadota</taxon>
        <taxon>Gammaproteobacteria</taxon>
        <taxon>Oceanospirillales</taxon>
        <taxon>Oceanospirillaceae</taxon>
        <taxon>Litoribrevibacter</taxon>
    </lineage>
</organism>
<dbReference type="InterPro" id="IPR028974">
    <property type="entry name" value="TSP_type-3_rpt"/>
</dbReference>
<dbReference type="Gene3D" id="4.10.1080.10">
    <property type="entry name" value="TSP type-3 repeat"/>
    <property type="match status" value="2"/>
</dbReference>
<feature type="compositionally biased region" description="Acidic residues" evidence="1">
    <location>
        <begin position="71"/>
        <end position="85"/>
    </location>
</feature>
<evidence type="ECO:0000313" key="2">
    <source>
        <dbReference type="EMBL" id="MFC3150883.1"/>
    </source>
</evidence>
<dbReference type="SUPFAM" id="SSF103647">
    <property type="entry name" value="TSP type-3 repeat"/>
    <property type="match status" value="1"/>
</dbReference>
<dbReference type="Proteomes" id="UP001595476">
    <property type="component" value="Unassembled WGS sequence"/>
</dbReference>
<gene>
    <name evidence="2" type="ORF">ACFOEK_07580</name>
</gene>
<keyword evidence="3" id="KW-1185">Reference proteome</keyword>
<evidence type="ECO:0008006" key="4">
    <source>
        <dbReference type="Google" id="ProtNLM"/>
    </source>
</evidence>
<evidence type="ECO:0000256" key="1">
    <source>
        <dbReference type="SAM" id="MobiDB-lite"/>
    </source>
</evidence>
<feature type="non-terminal residue" evidence="2">
    <location>
        <position position="203"/>
    </location>
</feature>
<proteinExistence type="predicted"/>
<name>A0ABV7HDY2_9GAMM</name>
<feature type="compositionally biased region" description="Acidic residues" evidence="1">
    <location>
        <begin position="122"/>
        <end position="133"/>
    </location>
</feature>
<feature type="region of interest" description="Disordered" evidence="1">
    <location>
        <begin position="53"/>
        <end position="149"/>
    </location>
</feature>
<reference evidence="3" key="1">
    <citation type="journal article" date="2019" name="Int. J. Syst. Evol. Microbiol.">
        <title>The Global Catalogue of Microorganisms (GCM) 10K type strain sequencing project: providing services to taxonomists for standard genome sequencing and annotation.</title>
        <authorList>
            <consortium name="The Broad Institute Genomics Platform"/>
            <consortium name="The Broad Institute Genome Sequencing Center for Infectious Disease"/>
            <person name="Wu L."/>
            <person name="Ma J."/>
        </authorList>
    </citation>
    <scope>NUCLEOTIDE SEQUENCE [LARGE SCALE GENOMIC DNA]</scope>
    <source>
        <strain evidence="3">KCTC 52438</strain>
    </source>
</reference>
<comment type="caution">
    <text evidence="2">The sequence shown here is derived from an EMBL/GenBank/DDBJ whole genome shotgun (WGS) entry which is preliminary data.</text>
</comment>
<sequence>MAVNLSSTYVAGPSYFFSSTADELFIFDPGYIGTGRPDTDGDGVEDLHDAFREDPTEQYDTDLDGIGNNADTDDDNDGYLDEDDAFPLSKDEWVDNDQDGIGNNADTDDDNDGHLDVNDVFPFDETEWADNDADGIGNNADEDDDNDTLPDVWEIEVGLDPFDASDAALDIDNDGLTAIEEYAHGSLPSLADTDGDGYNDDVD</sequence>